<evidence type="ECO:0000313" key="3">
    <source>
        <dbReference type="EMBL" id="GAT33697.1"/>
    </source>
</evidence>
<keyword evidence="4" id="KW-1185">Reference proteome</keyword>
<evidence type="ECO:0000256" key="1">
    <source>
        <dbReference type="SAM" id="MobiDB-lite"/>
    </source>
</evidence>
<evidence type="ECO:0000256" key="2">
    <source>
        <dbReference type="SAM" id="SignalP"/>
    </source>
</evidence>
<dbReference type="EMBL" id="BDCO01000002">
    <property type="protein sequence ID" value="GAT33697.1"/>
    <property type="molecule type" value="Genomic_DNA"/>
</dbReference>
<protein>
    <recommendedName>
        <fullName evidence="5">Lipopolysaccharide export system protein LptA</fullName>
    </recommendedName>
</protein>
<feature type="compositionally biased region" description="Basic and acidic residues" evidence="1">
    <location>
        <begin position="31"/>
        <end position="54"/>
    </location>
</feature>
<keyword evidence="2" id="KW-0732">Signal</keyword>
<organism evidence="3 4">
    <name type="scientific">Terrimicrobium sacchariphilum</name>
    <dbReference type="NCBI Taxonomy" id="690879"/>
    <lineage>
        <taxon>Bacteria</taxon>
        <taxon>Pseudomonadati</taxon>
        <taxon>Verrucomicrobiota</taxon>
        <taxon>Terrimicrobiia</taxon>
        <taxon>Terrimicrobiales</taxon>
        <taxon>Terrimicrobiaceae</taxon>
        <taxon>Terrimicrobium</taxon>
    </lineage>
</organism>
<dbReference type="InParanoid" id="A0A146GA67"/>
<sequence>MRFFASLLLASLVVTSSLPAQEQQPSASPKPEAKKDDKAKKKDGDDSGTSKDFDIPMPINVPVKGIQIPHYGENGQLIMLMNADVARKIDDNHIEMENLKIDAYSDDGKKFYIELPKSVFNLENRVLTGNDRVLIRREDFEIRGDQGEFETKTRFAKVIGNVQMIINSAENLQ</sequence>
<dbReference type="AlphaFoldDB" id="A0A146GA67"/>
<dbReference type="OrthoDB" id="9841319at2"/>
<dbReference type="STRING" id="690879.TSACC_22114"/>
<dbReference type="RefSeq" id="WP_075079398.1">
    <property type="nucleotide sequence ID" value="NZ_BDCO01000002.1"/>
</dbReference>
<reference evidence="4" key="1">
    <citation type="journal article" date="2017" name="Genome Announc.">
        <title>Draft Genome Sequence of Terrimicrobium sacchariphilum NM-5T, a Facultative Anaerobic Soil Bacterium of the Class Spartobacteria.</title>
        <authorList>
            <person name="Qiu Y.L."/>
            <person name="Tourlousse D.M."/>
            <person name="Matsuura N."/>
            <person name="Ohashi A."/>
            <person name="Sekiguchi Y."/>
        </authorList>
    </citation>
    <scope>NUCLEOTIDE SEQUENCE [LARGE SCALE GENOMIC DNA]</scope>
    <source>
        <strain evidence="4">NM-5</strain>
    </source>
</reference>
<evidence type="ECO:0008006" key="5">
    <source>
        <dbReference type="Google" id="ProtNLM"/>
    </source>
</evidence>
<evidence type="ECO:0000313" key="4">
    <source>
        <dbReference type="Proteomes" id="UP000076023"/>
    </source>
</evidence>
<proteinExistence type="predicted"/>
<gene>
    <name evidence="3" type="ORF">TSACC_22114</name>
</gene>
<comment type="caution">
    <text evidence="3">The sequence shown here is derived from an EMBL/GenBank/DDBJ whole genome shotgun (WGS) entry which is preliminary data.</text>
</comment>
<accession>A0A146GA67</accession>
<feature type="chain" id="PRO_5007524643" description="Lipopolysaccharide export system protein LptA" evidence="2">
    <location>
        <begin position="21"/>
        <end position="173"/>
    </location>
</feature>
<feature type="region of interest" description="Disordered" evidence="1">
    <location>
        <begin position="18"/>
        <end position="56"/>
    </location>
</feature>
<dbReference type="Proteomes" id="UP000076023">
    <property type="component" value="Unassembled WGS sequence"/>
</dbReference>
<feature type="signal peptide" evidence="2">
    <location>
        <begin position="1"/>
        <end position="20"/>
    </location>
</feature>
<name>A0A146GA67_TERSA</name>